<evidence type="ECO:0000313" key="1">
    <source>
        <dbReference type="EMBL" id="GAG44330.1"/>
    </source>
</evidence>
<protein>
    <submittedName>
        <fullName evidence="1">Uncharacterized protein</fullName>
    </submittedName>
</protein>
<proteinExistence type="predicted"/>
<organism evidence="1">
    <name type="scientific">marine sediment metagenome</name>
    <dbReference type="NCBI Taxonomy" id="412755"/>
    <lineage>
        <taxon>unclassified sequences</taxon>
        <taxon>metagenomes</taxon>
        <taxon>ecological metagenomes</taxon>
    </lineage>
</organism>
<sequence>PDELVQLPEALRLGQVRSVLAMAERNIITVNAPSAVGGVGLICVFPGQFREGLLKMKAARASALLSGA</sequence>
<feature type="non-terminal residue" evidence="1">
    <location>
        <position position="1"/>
    </location>
</feature>
<gene>
    <name evidence="1" type="ORF">S01H1_83334</name>
</gene>
<comment type="caution">
    <text evidence="1">The sequence shown here is derived from an EMBL/GenBank/DDBJ whole genome shotgun (WGS) entry which is preliminary data.</text>
</comment>
<reference evidence="1" key="1">
    <citation type="journal article" date="2014" name="Front. Microbiol.">
        <title>High frequency of phylogenetically diverse reductive dehalogenase-homologous genes in deep subseafloor sedimentary metagenomes.</title>
        <authorList>
            <person name="Kawai M."/>
            <person name="Futagami T."/>
            <person name="Toyoda A."/>
            <person name="Takaki Y."/>
            <person name="Nishi S."/>
            <person name="Hori S."/>
            <person name="Arai W."/>
            <person name="Tsubouchi T."/>
            <person name="Morono Y."/>
            <person name="Uchiyama I."/>
            <person name="Ito T."/>
            <person name="Fujiyama A."/>
            <person name="Inagaki F."/>
            <person name="Takami H."/>
        </authorList>
    </citation>
    <scope>NUCLEOTIDE SEQUENCE</scope>
    <source>
        <strain evidence="1">Expedition CK06-06</strain>
    </source>
</reference>
<dbReference type="EMBL" id="BARS01056632">
    <property type="protein sequence ID" value="GAG44330.1"/>
    <property type="molecule type" value="Genomic_DNA"/>
</dbReference>
<name>X0XMC7_9ZZZZ</name>
<accession>X0XMC7</accession>
<dbReference type="AlphaFoldDB" id="X0XMC7"/>